<comment type="catalytic activity">
    <reaction evidence="13">
        <text>2 D-alanine + ATP = D-alanyl-D-alanine + ADP + phosphate + H(+)</text>
        <dbReference type="Rhea" id="RHEA:11224"/>
        <dbReference type="ChEBI" id="CHEBI:15378"/>
        <dbReference type="ChEBI" id="CHEBI:30616"/>
        <dbReference type="ChEBI" id="CHEBI:43474"/>
        <dbReference type="ChEBI" id="CHEBI:57416"/>
        <dbReference type="ChEBI" id="CHEBI:57822"/>
        <dbReference type="ChEBI" id="CHEBI:456216"/>
        <dbReference type="EC" id="6.3.2.4"/>
    </reaction>
</comment>
<evidence type="ECO:0000256" key="4">
    <source>
        <dbReference type="ARBA" id="ARBA00022598"/>
    </source>
</evidence>
<evidence type="ECO:0000256" key="12">
    <source>
        <dbReference type="ARBA" id="ARBA00023316"/>
    </source>
</evidence>
<evidence type="ECO:0000256" key="2">
    <source>
        <dbReference type="ARBA" id="ARBA00001946"/>
    </source>
</evidence>
<sequence length="371" mass="39890">MNAKRTVAIIFGGRSSEHAVSCSTAASVLRAIDRDRYDVVPIGITPSGQWVRMADDPAPLVLTTSQVPQVDGSEQVLLPIAPSGDARAEVVVRDATGLPAELASVDVVFPLLHGPFGEDGTVQGMLELVDVRYVGSGVAASAVMMDKALMKVVFSAAGLPVGPYVVITDKEWRRDPEASLDAVSALEYPVFVKPARAGSSQGVVKVDAPEDLRAAIEIAREHDPKVLVEQGIVGREVECGVLEGRGADPARASQIGEIEVVGGQHEFYDFEAKYLGDDARLICPADLPPHITEQLRELSVKAFDTAGCEGLARVDWFYTPHGDLYLNEINTLPGFTPTSMYPRVWQESGIDYTALITELIELAAQRKTGLR</sequence>
<gene>
    <name evidence="13" type="primary">ddl</name>
    <name evidence="16" type="ORF">ACFQBT_12755</name>
</gene>
<dbReference type="PROSITE" id="PS50975">
    <property type="entry name" value="ATP_GRASP"/>
    <property type="match status" value="1"/>
</dbReference>
<keyword evidence="9 13" id="KW-0133">Cell shape</keyword>
<dbReference type="PROSITE" id="PS00843">
    <property type="entry name" value="DALA_DALA_LIGASE_1"/>
    <property type="match status" value="1"/>
</dbReference>
<evidence type="ECO:0000256" key="13">
    <source>
        <dbReference type="HAMAP-Rule" id="MF_00047"/>
    </source>
</evidence>
<dbReference type="InterPro" id="IPR013815">
    <property type="entry name" value="ATP_grasp_subdomain_1"/>
</dbReference>
<dbReference type="SUPFAM" id="SSF56059">
    <property type="entry name" value="Glutathione synthetase ATP-binding domain-like"/>
    <property type="match status" value="1"/>
</dbReference>
<keyword evidence="6 14" id="KW-0547">Nucleotide-binding</keyword>
<dbReference type="NCBIfam" id="TIGR01205">
    <property type="entry name" value="D_ala_D_alaTIGR"/>
    <property type="match status" value="1"/>
</dbReference>
<dbReference type="InterPro" id="IPR011761">
    <property type="entry name" value="ATP-grasp"/>
</dbReference>
<evidence type="ECO:0000256" key="10">
    <source>
        <dbReference type="ARBA" id="ARBA00022984"/>
    </source>
</evidence>
<evidence type="ECO:0000256" key="6">
    <source>
        <dbReference type="ARBA" id="ARBA00022741"/>
    </source>
</evidence>
<protein>
    <recommendedName>
        <fullName evidence="13">D-alanine--D-alanine ligase</fullName>
        <ecNumber evidence="13">6.3.2.4</ecNumber>
    </recommendedName>
    <alternativeName>
        <fullName evidence="13">D-Ala-D-Ala ligase</fullName>
    </alternativeName>
    <alternativeName>
        <fullName evidence="13">D-alanylalanine synthetase</fullName>
    </alternativeName>
</protein>
<proteinExistence type="inferred from homology"/>
<dbReference type="InterPro" id="IPR011095">
    <property type="entry name" value="Dala_Dala_lig_C"/>
</dbReference>
<dbReference type="InterPro" id="IPR011127">
    <property type="entry name" value="Dala_Dala_lig_N"/>
</dbReference>
<organism evidence="16 17">
    <name type="scientific">Branchiibius cervicis</name>
    <dbReference type="NCBI Taxonomy" id="908252"/>
    <lineage>
        <taxon>Bacteria</taxon>
        <taxon>Bacillati</taxon>
        <taxon>Actinomycetota</taxon>
        <taxon>Actinomycetes</taxon>
        <taxon>Micrococcales</taxon>
        <taxon>Dermacoccaceae</taxon>
        <taxon>Branchiibius</taxon>
    </lineage>
</organism>
<dbReference type="SUPFAM" id="SSF52440">
    <property type="entry name" value="PreATP-grasp domain"/>
    <property type="match status" value="1"/>
</dbReference>
<comment type="cofactor">
    <cofactor evidence="1">
        <name>Mn(2+)</name>
        <dbReference type="ChEBI" id="CHEBI:29035"/>
    </cofactor>
</comment>
<evidence type="ECO:0000313" key="17">
    <source>
        <dbReference type="Proteomes" id="UP001596356"/>
    </source>
</evidence>
<comment type="caution">
    <text evidence="16">The sequence shown here is derived from an EMBL/GenBank/DDBJ whole genome shotgun (WGS) entry which is preliminary data.</text>
</comment>
<comment type="similarity">
    <text evidence="3 13">Belongs to the D-alanine--D-alanine ligase family.</text>
</comment>
<evidence type="ECO:0000256" key="14">
    <source>
        <dbReference type="PROSITE-ProRule" id="PRU00409"/>
    </source>
</evidence>
<dbReference type="InterPro" id="IPR016185">
    <property type="entry name" value="PreATP-grasp_dom_sf"/>
</dbReference>
<dbReference type="HAMAP" id="MF_00047">
    <property type="entry name" value="Dala_Dala_lig"/>
    <property type="match status" value="1"/>
</dbReference>
<keyword evidence="4 13" id="KW-0436">Ligase</keyword>
<dbReference type="EC" id="6.3.2.4" evidence="13"/>
<evidence type="ECO:0000256" key="5">
    <source>
        <dbReference type="ARBA" id="ARBA00022723"/>
    </source>
</evidence>
<dbReference type="Pfam" id="PF01820">
    <property type="entry name" value="Dala_Dala_lig_N"/>
    <property type="match status" value="1"/>
</dbReference>
<evidence type="ECO:0000256" key="11">
    <source>
        <dbReference type="ARBA" id="ARBA00023211"/>
    </source>
</evidence>
<evidence type="ECO:0000256" key="7">
    <source>
        <dbReference type="ARBA" id="ARBA00022840"/>
    </source>
</evidence>
<evidence type="ECO:0000256" key="9">
    <source>
        <dbReference type="ARBA" id="ARBA00022960"/>
    </source>
</evidence>
<keyword evidence="12 13" id="KW-0961">Cell wall biogenesis/degradation</keyword>
<dbReference type="Gene3D" id="3.30.1490.20">
    <property type="entry name" value="ATP-grasp fold, A domain"/>
    <property type="match status" value="1"/>
</dbReference>
<keyword evidence="5" id="KW-0479">Metal-binding</keyword>
<dbReference type="RefSeq" id="WP_377825478.1">
    <property type="nucleotide sequence ID" value="NZ_JBHSWJ010000002.1"/>
</dbReference>
<evidence type="ECO:0000256" key="1">
    <source>
        <dbReference type="ARBA" id="ARBA00001936"/>
    </source>
</evidence>
<keyword evidence="13" id="KW-0963">Cytoplasm</keyword>
<dbReference type="InterPro" id="IPR000291">
    <property type="entry name" value="D-Ala_lig_Van_CS"/>
</dbReference>
<keyword evidence="10 13" id="KW-0573">Peptidoglycan synthesis</keyword>
<name>A0ABW2AUZ4_9MICO</name>
<dbReference type="PIRSF" id="PIRSF039102">
    <property type="entry name" value="Ddl/VanB"/>
    <property type="match status" value="1"/>
</dbReference>
<dbReference type="GO" id="GO:0016874">
    <property type="term" value="F:ligase activity"/>
    <property type="evidence" value="ECO:0007669"/>
    <property type="project" value="UniProtKB-KW"/>
</dbReference>
<feature type="domain" description="ATP-grasp" evidence="15">
    <location>
        <begin position="151"/>
        <end position="361"/>
    </location>
</feature>
<evidence type="ECO:0000256" key="3">
    <source>
        <dbReference type="ARBA" id="ARBA00010871"/>
    </source>
</evidence>
<dbReference type="Gene3D" id="3.40.50.20">
    <property type="match status" value="1"/>
</dbReference>
<dbReference type="NCBIfam" id="NF002378">
    <property type="entry name" value="PRK01372.1"/>
    <property type="match status" value="1"/>
</dbReference>
<comment type="pathway">
    <text evidence="13">Cell wall biogenesis; peptidoglycan biosynthesis.</text>
</comment>
<dbReference type="PANTHER" id="PTHR23132">
    <property type="entry name" value="D-ALANINE--D-ALANINE LIGASE"/>
    <property type="match status" value="1"/>
</dbReference>
<keyword evidence="8" id="KW-0460">Magnesium</keyword>
<dbReference type="Gene3D" id="3.30.470.20">
    <property type="entry name" value="ATP-grasp fold, B domain"/>
    <property type="match status" value="1"/>
</dbReference>
<comment type="cofactor">
    <cofactor evidence="2">
        <name>Mg(2+)</name>
        <dbReference type="ChEBI" id="CHEBI:18420"/>
    </cofactor>
</comment>
<evidence type="ECO:0000259" key="15">
    <source>
        <dbReference type="PROSITE" id="PS50975"/>
    </source>
</evidence>
<dbReference type="Pfam" id="PF07478">
    <property type="entry name" value="Dala_Dala_lig_C"/>
    <property type="match status" value="1"/>
</dbReference>
<dbReference type="EMBL" id="JBHSWJ010000002">
    <property type="protein sequence ID" value="MFC6714638.1"/>
    <property type="molecule type" value="Genomic_DNA"/>
</dbReference>
<evidence type="ECO:0000313" key="16">
    <source>
        <dbReference type="EMBL" id="MFC6714638.1"/>
    </source>
</evidence>
<dbReference type="PANTHER" id="PTHR23132:SF25">
    <property type="entry name" value="D-ALANINE--D-ALANINE LIGASE A"/>
    <property type="match status" value="1"/>
</dbReference>
<keyword evidence="17" id="KW-1185">Reference proteome</keyword>
<keyword evidence="11" id="KW-0464">Manganese</keyword>
<keyword evidence="7 14" id="KW-0067">ATP-binding</keyword>
<comment type="subcellular location">
    <subcellularLocation>
        <location evidence="13">Cytoplasm</location>
    </subcellularLocation>
</comment>
<reference evidence="17" key="1">
    <citation type="journal article" date="2019" name="Int. J. Syst. Evol. Microbiol.">
        <title>The Global Catalogue of Microorganisms (GCM) 10K type strain sequencing project: providing services to taxonomists for standard genome sequencing and annotation.</title>
        <authorList>
            <consortium name="The Broad Institute Genomics Platform"/>
            <consortium name="The Broad Institute Genome Sequencing Center for Infectious Disease"/>
            <person name="Wu L."/>
            <person name="Ma J."/>
        </authorList>
    </citation>
    <scope>NUCLEOTIDE SEQUENCE [LARGE SCALE GENOMIC DNA]</scope>
    <source>
        <strain evidence="17">NBRC 106593</strain>
    </source>
</reference>
<accession>A0ABW2AUZ4</accession>
<dbReference type="InterPro" id="IPR005905">
    <property type="entry name" value="D_ala_D_ala"/>
</dbReference>
<comment type="function">
    <text evidence="13">Cell wall formation.</text>
</comment>
<evidence type="ECO:0000256" key="8">
    <source>
        <dbReference type="ARBA" id="ARBA00022842"/>
    </source>
</evidence>
<dbReference type="NCBIfam" id="NF002528">
    <property type="entry name" value="PRK01966.1-4"/>
    <property type="match status" value="1"/>
</dbReference>
<dbReference type="Proteomes" id="UP001596356">
    <property type="component" value="Unassembled WGS sequence"/>
</dbReference>